<dbReference type="WBParaSite" id="MCU_004795-RA">
    <property type="protein sequence ID" value="MCU_004795-RA"/>
    <property type="gene ID" value="MCU_004795"/>
</dbReference>
<name>A0A5K3F469_MESCO</name>
<dbReference type="Pfam" id="PF01663">
    <property type="entry name" value="Phosphodiest"/>
    <property type="match status" value="1"/>
</dbReference>
<protein>
    <submittedName>
        <fullName evidence="1">Ectonucleotide pyrophosphatase/phosphodiesterase family member 5-like</fullName>
    </submittedName>
</protein>
<dbReference type="PANTHER" id="PTHR10151:SF126">
    <property type="entry name" value="ECTONUCLEOTIDE PYROPHOSPHATASE_PHOSPHODIESTERASE FAMILY MEMBER 7-LIKE"/>
    <property type="match status" value="1"/>
</dbReference>
<sequence length="276" mass="31450">MAFATAGLYKEAYSLRWRVDRVLDHISKPEFNLCMFYFYEPDKSGHKYGPDSKEVLDAIELANDGIAYLLQRIEETPSLKGKINVVVSSDHGMTQVDPVNKVIDVYSKIKDLSYIADTSAASIGLWPQDGTTIEELHNALAGLPHLSVYYKHEIPERYHFKNNRRIAPVFGIADLGYLVKYSPKDYSNLYGTHGYDNAESDMHPFLVAFGPDVKKMEGIQKFFQIDIYPYICAMLGLDRPNRIDGRISRTLPFLVNKPSDEFLNQFQLYEMGVLVS</sequence>
<evidence type="ECO:0000313" key="1">
    <source>
        <dbReference type="WBParaSite" id="MCU_004795-RA"/>
    </source>
</evidence>
<dbReference type="SUPFAM" id="SSF53649">
    <property type="entry name" value="Alkaline phosphatase-like"/>
    <property type="match status" value="1"/>
</dbReference>
<organism evidence="1">
    <name type="scientific">Mesocestoides corti</name>
    <name type="common">Flatworm</name>
    <dbReference type="NCBI Taxonomy" id="53468"/>
    <lineage>
        <taxon>Eukaryota</taxon>
        <taxon>Metazoa</taxon>
        <taxon>Spiralia</taxon>
        <taxon>Lophotrochozoa</taxon>
        <taxon>Platyhelminthes</taxon>
        <taxon>Cestoda</taxon>
        <taxon>Eucestoda</taxon>
        <taxon>Cyclophyllidea</taxon>
        <taxon>Mesocestoididae</taxon>
        <taxon>Mesocestoides</taxon>
    </lineage>
</organism>
<reference evidence="1" key="1">
    <citation type="submission" date="2019-11" db="UniProtKB">
        <authorList>
            <consortium name="WormBaseParasite"/>
        </authorList>
    </citation>
    <scope>IDENTIFICATION</scope>
</reference>
<dbReference type="InterPro" id="IPR017850">
    <property type="entry name" value="Alkaline_phosphatase_core_sf"/>
</dbReference>
<dbReference type="InterPro" id="IPR002591">
    <property type="entry name" value="Phosphodiest/P_Trfase"/>
</dbReference>
<dbReference type="Gene3D" id="3.40.720.10">
    <property type="entry name" value="Alkaline Phosphatase, subunit A"/>
    <property type="match status" value="1"/>
</dbReference>
<dbReference type="PANTHER" id="PTHR10151">
    <property type="entry name" value="ECTONUCLEOTIDE PYROPHOSPHATASE/PHOSPHODIESTERASE"/>
    <property type="match status" value="1"/>
</dbReference>
<dbReference type="AlphaFoldDB" id="A0A5K3F469"/>
<proteinExistence type="predicted"/>
<accession>A0A5K3F469</accession>